<feature type="domain" description="PDZ" evidence="3">
    <location>
        <begin position="225"/>
        <end position="299"/>
    </location>
</feature>
<dbReference type="SUPFAM" id="SSF50494">
    <property type="entry name" value="Trypsin-like serine proteases"/>
    <property type="match status" value="1"/>
</dbReference>
<dbReference type="InterPro" id="IPR036034">
    <property type="entry name" value="PDZ_sf"/>
</dbReference>
<dbReference type="GO" id="GO:0006508">
    <property type="term" value="P:proteolysis"/>
    <property type="evidence" value="ECO:0007669"/>
    <property type="project" value="UniProtKB-KW"/>
</dbReference>
<dbReference type="SMART" id="SM00228">
    <property type="entry name" value="PDZ"/>
    <property type="match status" value="2"/>
</dbReference>
<proteinExistence type="predicted"/>
<dbReference type="PRINTS" id="PR00834">
    <property type="entry name" value="PROTEASES2C"/>
</dbReference>
<dbReference type="GO" id="GO:0004252">
    <property type="term" value="F:serine-type endopeptidase activity"/>
    <property type="evidence" value="ECO:0007669"/>
    <property type="project" value="InterPro"/>
</dbReference>
<name>A0A3P5XA27_9RHOB</name>
<dbReference type="InterPro" id="IPR009003">
    <property type="entry name" value="Peptidase_S1_PA"/>
</dbReference>
<accession>A0A3P5XA27</accession>
<dbReference type="InterPro" id="IPR051201">
    <property type="entry name" value="Chloro_Bact_Ser_Proteases"/>
</dbReference>
<evidence type="ECO:0000313" key="4">
    <source>
        <dbReference type="EMBL" id="VDC25229.1"/>
    </source>
</evidence>
<dbReference type="Pfam" id="PF13365">
    <property type="entry name" value="Trypsin_2"/>
    <property type="match status" value="1"/>
</dbReference>
<dbReference type="PROSITE" id="PS50106">
    <property type="entry name" value="PDZ"/>
    <property type="match status" value="2"/>
</dbReference>
<dbReference type="InterPro" id="IPR001940">
    <property type="entry name" value="Peptidase_S1C"/>
</dbReference>
<dbReference type="Gene3D" id="2.40.10.120">
    <property type="match status" value="1"/>
</dbReference>
<gene>
    <name evidence="4" type="primary">mucD</name>
    <name evidence="4" type="ORF">XINFAN_01467</name>
</gene>
<evidence type="ECO:0000259" key="3">
    <source>
        <dbReference type="PROSITE" id="PS50106"/>
    </source>
</evidence>
<dbReference type="SUPFAM" id="SSF50156">
    <property type="entry name" value="PDZ domain-like"/>
    <property type="match status" value="2"/>
</dbReference>
<dbReference type="InterPro" id="IPR001478">
    <property type="entry name" value="PDZ"/>
</dbReference>
<evidence type="ECO:0000313" key="5">
    <source>
        <dbReference type="Proteomes" id="UP000277498"/>
    </source>
</evidence>
<dbReference type="EMBL" id="UXAW01000051">
    <property type="protein sequence ID" value="VDC25229.1"/>
    <property type="molecule type" value="Genomic_DNA"/>
</dbReference>
<sequence>MSAFYRPRATGSARFRLRFFTVAFLMTWTLMTATVRAETPAPERTALDQTMDAVLVVRSLDSGDLFLGSAFLWGEEALVAVTNAHVVGDHEEVRLTDRYGNEETGTVIATDPVRDVAVIAVGPGPDGKPRRGLVPSDQAATLGLEVFALGAPLGAEFTLTEGRVSAMARQVDVSVPLRLLQHDAAVNPGSSGGPLVDAEGRLMGMNSQIADGSRMFVGIAYAIAATDLSRIVGGLIDETLPAFPKLGLNARPVDRKLAEVLGVPAEGLLVDAVTKGGLAEGAGLRAGDIILAVDGVGLSEPGAFVFALEAALHAGGAGLTVARAGDRLDLAMSFAPPEEVAVPGLKLRDISSAGAEPERIRSYRLGALGVVLAEEGRVDALTTGSPAALAGLSRGDRILAVNGAGADDAGLAALEITGPVILLVQAPGGATRHLWLDPWGSQSGPRPVGGANVLDPAVVVF</sequence>
<keyword evidence="2 4" id="KW-0378">Hydrolase</keyword>
<dbReference type="EC" id="3.4.21.107" evidence="4"/>
<dbReference type="Pfam" id="PF17820">
    <property type="entry name" value="PDZ_6"/>
    <property type="match status" value="2"/>
</dbReference>
<dbReference type="PANTHER" id="PTHR43343">
    <property type="entry name" value="PEPTIDASE S12"/>
    <property type="match status" value="1"/>
</dbReference>
<organism evidence="4 5">
    <name type="scientific">Pseudogemmobacter humi</name>
    <dbReference type="NCBI Taxonomy" id="2483812"/>
    <lineage>
        <taxon>Bacteria</taxon>
        <taxon>Pseudomonadati</taxon>
        <taxon>Pseudomonadota</taxon>
        <taxon>Alphaproteobacteria</taxon>
        <taxon>Rhodobacterales</taxon>
        <taxon>Paracoccaceae</taxon>
        <taxon>Pseudogemmobacter</taxon>
    </lineage>
</organism>
<protein>
    <submittedName>
        <fullName evidence="4">Putative periplasmic serine endoprotease DegP-like</fullName>
        <ecNumber evidence="4">3.4.21.107</ecNumber>
    </submittedName>
</protein>
<dbReference type="AlphaFoldDB" id="A0A3P5XA27"/>
<dbReference type="Gene3D" id="2.30.42.10">
    <property type="match status" value="2"/>
</dbReference>
<dbReference type="Proteomes" id="UP000277498">
    <property type="component" value="Unassembled WGS sequence"/>
</dbReference>
<keyword evidence="1 4" id="KW-0645">Protease</keyword>
<dbReference type="InterPro" id="IPR041489">
    <property type="entry name" value="PDZ_6"/>
</dbReference>
<keyword evidence="5" id="KW-1185">Reference proteome</keyword>
<reference evidence="4 5" key="1">
    <citation type="submission" date="2018-11" db="EMBL/GenBank/DDBJ databases">
        <authorList>
            <person name="Criscuolo A."/>
        </authorList>
    </citation>
    <scope>NUCLEOTIDE SEQUENCE [LARGE SCALE GENOMIC DNA]</scope>
    <source>
        <strain evidence="4">ACIP111625</strain>
    </source>
</reference>
<evidence type="ECO:0000256" key="2">
    <source>
        <dbReference type="ARBA" id="ARBA00022801"/>
    </source>
</evidence>
<evidence type="ECO:0000256" key="1">
    <source>
        <dbReference type="ARBA" id="ARBA00022670"/>
    </source>
</evidence>
<feature type="domain" description="PDZ" evidence="3">
    <location>
        <begin position="366"/>
        <end position="428"/>
    </location>
</feature>
<dbReference type="PANTHER" id="PTHR43343:SF3">
    <property type="entry name" value="PROTEASE DO-LIKE 8, CHLOROPLASTIC"/>
    <property type="match status" value="1"/>
</dbReference>